<dbReference type="GeneID" id="106475966"/>
<keyword evidence="1" id="KW-0175">Coiled coil</keyword>
<keyword evidence="3" id="KW-1185">Reference proteome</keyword>
<feature type="compositionally biased region" description="Basic and acidic residues" evidence="2">
    <location>
        <begin position="572"/>
        <end position="581"/>
    </location>
</feature>
<evidence type="ECO:0000256" key="2">
    <source>
        <dbReference type="SAM" id="MobiDB-lite"/>
    </source>
</evidence>
<gene>
    <name evidence="4" type="primary">LOC106475966</name>
</gene>
<organism evidence="3 4">
    <name type="scientific">Limulus polyphemus</name>
    <name type="common">Atlantic horseshoe crab</name>
    <dbReference type="NCBI Taxonomy" id="6850"/>
    <lineage>
        <taxon>Eukaryota</taxon>
        <taxon>Metazoa</taxon>
        <taxon>Ecdysozoa</taxon>
        <taxon>Arthropoda</taxon>
        <taxon>Chelicerata</taxon>
        <taxon>Merostomata</taxon>
        <taxon>Xiphosura</taxon>
        <taxon>Limulidae</taxon>
        <taxon>Limulus</taxon>
    </lineage>
</organism>
<reference evidence="4" key="1">
    <citation type="submission" date="2025-08" db="UniProtKB">
        <authorList>
            <consortium name="RefSeq"/>
        </authorList>
    </citation>
    <scope>IDENTIFICATION</scope>
    <source>
        <tissue evidence="4">Muscle</tissue>
    </source>
</reference>
<evidence type="ECO:0000256" key="1">
    <source>
        <dbReference type="SAM" id="Coils"/>
    </source>
</evidence>
<evidence type="ECO:0000313" key="3">
    <source>
        <dbReference type="Proteomes" id="UP000694941"/>
    </source>
</evidence>
<evidence type="ECO:0000313" key="4">
    <source>
        <dbReference type="RefSeq" id="XP_013792096.1"/>
    </source>
</evidence>
<dbReference type="RefSeq" id="XP_013792096.1">
    <property type="nucleotide sequence ID" value="XM_013936642.2"/>
</dbReference>
<sequence length="611" mass="68750">MSAAEDSSEGPVTNPSISFLLRQVYYAHRKQVKELENEIVTLKQMINKQKKNDSVPPCEECKKMKTFVAEQEQKILLLEQKFGKTSEIKHQFSERSIGVQTDRHLETSQRTFWKKRSHSNGLPTAKKRTKCVSSVHIKDDEDGQPASSRSKDLCRVPSIRESNVLVPETLTIEPQVSFQDEHSQNVTIAHIAETLDDQRNFDAPHDKSKLGSENSIKAEIVTTSSREINNIVNPVSLVKTVSTSILTSTQKSFRTRLSKSKLQLPISSKSAVQHAESKEDSEKEIFSPSPIRSSVLQMKGNTRKNVTSNPVVSQQNIPLDDSPSLLYCKQQEEMYDICKNKNDVISELSATTDNFSVQEPQDFARIQPSTPALFETKKENLSLDKLSKKLKLTSKYMMELQPPPNCLKKSKLKQTRLSATSFNPPSKDLTKIKNFSGGLRTVDKALNESVDRSLNVYQKELSKRNASYTSGWMSEQIQETLLPKNLTDSKLDETLLPQEESGAVLNQVENRNMNSESLRYVWEVTGEAAMNWNGSIDPAVCLTDYESSMTVNVGTCRSKGMKVPVETESDHEEVVLNDRNQESYSESESSEDLLSAMSITTPQKTQPEQAQ</sequence>
<feature type="coiled-coil region" evidence="1">
    <location>
        <begin position="25"/>
        <end position="52"/>
    </location>
</feature>
<feature type="non-terminal residue" evidence="4">
    <location>
        <position position="611"/>
    </location>
</feature>
<protein>
    <submittedName>
        <fullName evidence="4">Uncharacterized protein LOC106475966</fullName>
    </submittedName>
</protein>
<feature type="compositionally biased region" description="Polar residues" evidence="2">
    <location>
        <begin position="597"/>
        <end position="611"/>
    </location>
</feature>
<name>A0ABM1C0H9_LIMPO</name>
<dbReference type="Proteomes" id="UP000694941">
    <property type="component" value="Unplaced"/>
</dbReference>
<proteinExistence type="predicted"/>
<accession>A0ABM1C0H9</accession>
<feature type="region of interest" description="Disordered" evidence="2">
    <location>
        <begin position="562"/>
        <end position="611"/>
    </location>
</feature>